<evidence type="ECO:0000313" key="7">
    <source>
        <dbReference type="EMBL" id="QLO16645.1"/>
    </source>
</evidence>
<dbReference type="EMBL" id="CP055539">
    <property type="protein sequence ID" value="QLO16645.1"/>
    <property type="molecule type" value="Genomic_DNA"/>
</dbReference>
<dbReference type="AlphaFoldDB" id="A0A0P8HN45"/>
<gene>
    <name evidence="5" type="ORF">AN672_28505</name>
    <name evidence="6" type="ORF">B9P89_28565</name>
    <name evidence="7" type="ORF">HV183_25000</name>
    <name evidence="1" type="ORF">KY227_005456</name>
    <name evidence="3" type="ORF">P7U51_005689</name>
    <name evidence="4" type="ORF">PQQ21_005210</name>
    <name evidence="2" type="ORF">SGX49_005661</name>
</gene>
<dbReference type="Proteomes" id="UP000510650">
    <property type="component" value="Plasmid pRHBSTW-00398_2"/>
</dbReference>
<dbReference type="EMBL" id="LJEB01000259">
    <property type="protein sequence ID" value="KPR46343.1"/>
    <property type="molecule type" value="Genomic_DNA"/>
</dbReference>
<evidence type="ECO:0000313" key="4">
    <source>
        <dbReference type="EMBL" id="EMN4147846.1"/>
    </source>
</evidence>
<name>A0A0P8HN45_CITFR</name>
<geneLocation type="plasmid" evidence="7">
    <name>pRHBSTW-00398_2</name>
</geneLocation>
<accession>A0A0P8HN45</accession>
<evidence type="ECO:0000313" key="8">
    <source>
        <dbReference type="Proteomes" id="UP000050520"/>
    </source>
</evidence>
<reference evidence="6 9" key="3">
    <citation type="submission" date="2017-04" db="EMBL/GenBank/DDBJ databases">
        <title>Emergence of KPC-2-producing Citrobacter isolates from sediments of a Chinese river.</title>
        <authorList>
            <person name="Zheng B."/>
        </authorList>
    </citation>
    <scope>NUCLEOTIDE SEQUENCE [LARGE SCALE GENOMIC DNA]</scope>
    <source>
        <strain evidence="6 9">C191</strain>
    </source>
</reference>
<evidence type="ECO:0000313" key="6">
    <source>
        <dbReference type="EMBL" id="OYQ92688.1"/>
    </source>
</evidence>
<dbReference type="Proteomes" id="UP001279522">
    <property type="component" value="Unassembled WGS sequence"/>
</dbReference>
<evidence type="ECO:0000313" key="3">
    <source>
        <dbReference type="EMBL" id="EMM7461064.1"/>
    </source>
</evidence>
<evidence type="ECO:0000313" key="9">
    <source>
        <dbReference type="Proteomes" id="UP000215827"/>
    </source>
</evidence>
<dbReference type="EMBL" id="ABKLER030000042">
    <property type="protein sequence ID" value="EMN4147846.1"/>
    <property type="molecule type" value="Genomic_DNA"/>
</dbReference>
<protein>
    <submittedName>
        <fullName evidence="1">Uncharacterized protein</fullName>
    </submittedName>
</protein>
<evidence type="ECO:0000313" key="1">
    <source>
        <dbReference type="EMBL" id="EHT9942270.1"/>
    </source>
</evidence>
<keyword evidence="7" id="KW-0614">Plasmid</keyword>
<evidence type="ECO:0000313" key="2">
    <source>
        <dbReference type="EMBL" id="ELV3683131.1"/>
    </source>
</evidence>
<evidence type="ECO:0000313" key="5">
    <source>
        <dbReference type="EMBL" id="KPR46343.1"/>
    </source>
</evidence>
<dbReference type="EMBL" id="NEFA01000077">
    <property type="protein sequence ID" value="OYQ92688.1"/>
    <property type="molecule type" value="Genomic_DNA"/>
</dbReference>
<dbReference type="Proteomes" id="UP000215827">
    <property type="component" value="Unassembled WGS sequence"/>
</dbReference>
<sequence>MFITPEVAYVCELLHKYDVLPLECDGHTMVVSCLLDRFCIPHQRIVGEVTLAGTGQIIRPHLWIEYDEYIIDYRLRMWARKTEDNVSLVPHGIFIEDKSQAIYTAQRIANKAMISDSIIDFMTDGLWTKILLEIPGKKRIT</sequence>
<reference evidence="1" key="6">
    <citation type="submission" date="2021-07" db="EMBL/GenBank/DDBJ databases">
        <authorList>
            <consortium name="Clinical and Environmental Microbiology Branch: Whole genome sequencing antimicrobial resistance pathogens in the healthcare setting"/>
        </authorList>
    </citation>
    <scope>NUCLEOTIDE SEQUENCE</scope>
    <source>
        <strain evidence="1">2021DK-00049</strain>
        <strain evidence="4">2023GN-00102</strain>
        <strain evidence="2">2023GN-00287</strain>
        <strain evidence="3">Whole organism</strain>
    </source>
</reference>
<reference evidence="10" key="4">
    <citation type="submission" date="2020-06" db="EMBL/GenBank/DDBJ databases">
        <title>REHAB project genomes.</title>
        <authorList>
            <person name="Shaw L.P."/>
        </authorList>
    </citation>
    <scope>NUCLEOTIDE SEQUENCE [LARGE SCALE GENOMIC DNA]</scope>
    <source>
        <strain evidence="10">RHBSTW-00398</strain>
        <plasmid evidence="10">prhbstw-00398_2</plasmid>
    </source>
</reference>
<dbReference type="EMBL" id="ABLGCN030000048">
    <property type="protein sequence ID" value="EMM7461064.1"/>
    <property type="molecule type" value="Genomic_DNA"/>
</dbReference>
<dbReference type="Proteomes" id="UP001169574">
    <property type="component" value="Unassembled WGS sequence"/>
</dbReference>
<geneLocation type="plasmid" evidence="10">
    <name>prhbstw-00398_2</name>
</geneLocation>
<dbReference type="RefSeq" id="WP_016241518.1">
    <property type="nucleotide sequence ID" value="NZ_AP026941.1"/>
</dbReference>
<dbReference type="EMBL" id="ABOSXX010000107">
    <property type="protein sequence ID" value="ELV3683131.1"/>
    <property type="molecule type" value="Genomic_DNA"/>
</dbReference>
<reference evidence="8" key="1">
    <citation type="submission" date="2015-09" db="EMBL/GenBank/DDBJ databases">
        <title>Prevalence of NDMs in South Africa.</title>
        <authorList>
            <person name="Osei Sekyere J."/>
            <person name="Govinden U."/>
            <person name="Essack S."/>
            <person name="Haldorsen B."/>
            <person name="Samuelsen O."/>
            <person name="Aasnaes B."/>
            <person name="Sundsfjord A."/>
        </authorList>
    </citation>
    <scope>NUCLEOTIDE SEQUENCE [LARGE SCALE GENOMIC DNA]</scope>
    <source>
        <strain evidence="8">ST62:944112508</strain>
    </source>
</reference>
<reference evidence="7" key="5">
    <citation type="journal article" date="2021" name="Microb. Genom.">
        <title>A genomic epidemiological study shows that prevalence of antimicrobial resistance in Enterobacterales is associated with the livestock host, as well as antimicrobial usage.</title>
        <authorList>
            <person name="AbuOun M."/>
            <person name="Jones H."/>
            <person name="Stubberfield E."/>
            <person name="Gilson D."/>
            <person name="Shaw L.P."/>
            <person name="Hubbard A.T.M."/>
            <person name="Chau K.K."/>
            <person name="Sebra R."/>
            <person name="Peto T.E.A."/>
            <person name="Crook D.W."/>
            <person name="Read D.S."/>
            <person name="Gweon H.S."/>
            <person name="Walker A.S."/>
            <person name="Stoesser N."/>
            <person name="Smith R.P."/>
            <person name="Anjum M.F."/>
            <person name="On Behalf Of The Rehab Consortium."/>
        </authorList>
    </citation>
    <scope>NUCLEOTIDE SEQUENCE</scope>
    <source>
        <strain evidence="7">RHBSTW-00398</strain>
    </source>
</reference>
<organism evidence="1">
    <name type="scientific">Citrobacter freundii</name>
    <dbReference type="NCBI Taxonomy" id="546"/>
    <lineage>
        <taxon>Bacteria</taxon>
        <taxon>Pseudomonadati</taxon>
        <taxon>Pseudomonadota</taxon>
        <taxon>Gammaproteobacteria</taxon>
        <taxon>Enterobacterales</taxon>
        <taxon>Enterobacteriaceae</taxon>
        <taxon>Citrobacter</taxon>
        <taxon>Citrobacter freundii complex</taxon>
    </lineage>
</organism>
<dbReference type="Proteomes" id="UP000050520">
    <property type="component" value="Unassembled WGS sequence"/>
</dbReference>
<dbReference type="EMBL" id="ABBJDF010000059">
    <property type="protein sequence ID" value="EHT9942270.1"/>
    <property type="molecule type" value="Genomic_DNA"/>
</dbReference>
<reference evidence="5 8" key="2">
    <citation type="journal article" date="2017" name="PLoS ONE">
        <title>Genomic and phenotypic characterisation of fluoroquinolone resistance mechanisms in Enterobacteriaceae in Durban, South Africa.</title>
        <authorList>
            <person name="Osei Sekyere J."/>
            <person name="Amoako D.G."/>
        </authorList>
    </citation>
    <scope>NUCLEOTIDE SEQUENCE [LARGE SCALE GENOMIC DNA]</scope>
    <source>
        <strain evidence="5 8">ST62:944112508</strain>
    </source>
</reference>
<evidence type="ECO:0000313" key="10">
    <source>
        <dbReference type="Proteomes" id="UP000510650"/>
    </source>
</evidence>
<proteinExistence type="predicted"/>